<keyword evidence="2" id="KW-1185">Reference proteome</keyword>
<comment type="caution">
    <text evidence="1">The sequence shown here is derived from an EMBL/GenBank/DDBJ whole genome shotgun (WGS) entry which is preliminary data.</text>
</comment>
<protein>
    <submittedName>
        <fullName evidence="1">Uncharacterized protein</fullName>
    </submittedName>
</protein>
<gene>
    <name evidence="1" type="ORF">HE1_00764</name>
</gene>
<evidence type="ECO:0000313" key="1">
    <source>
        <dbReference type="EMBL" id="GAJ46430.1"/>
    </source>
</evidence>
<proteinExistence type="predicted"/>
<dbReference type="STRING" id="1427503.HE1_00764"/>
<sequence>MDHLVKADGALTDKSYVEKTQKKRGVPPEAL</sequence>
<name>A0A023DZI8_9PROT</name>
<evidence type="ECO:0000313" key="2">
    <source>
        <dbReference type="Proteomes" id="UP000024842"/>
    </source>
</evidence>
<dbReference type="EMBL" id="BAUP01000092">
    <property type="protein sequence ID" value="GAJ46430.1"/>
    <property type="molecule type" value="Genomic_DNA"/>
</dbReference>
<dbReference type="AlphaFoldDB" id="A0A023DZI8"/>
<accession>A0A023DZI8</accession>
<organism evidence="1 2">
    <name type="scientific">Holospora elegans E1</name>
    <dbReference type="NCBI Taxonomy" id="1427503"/>
    <lineage>
        <taxon>Bacteria</taxon>
        <taxon>Pseudomonadati</taxon>
        <taxon>Pseudomonadota</taxon>
        <taxon>Alphaproteobacteria</taxon>
        <taxon>Holosporales</taxon>
        <taxon>Holosporaceae</taxon>
        <taxon>Holospora</taxon>
    </lineage>
</organism>
<reference evidence="1 2" key="1">
    <citation type="journal article" date="2014" name="FEMS Microbiol. Lett.">
        <title>Draft genome sequences of three Holospora species (Holospora obtusa, Holospora undulata, and Holospora elegans), endonuclear symbiotic bacteria of the ciliate Paramecium caudatum.</title>
        <authorList>
            <person name="Dohra H."/>
            <person name="Tanaka K."/>
            <person name="Suzuki T."/>
            <person name="Fujishima M."/>
            <person name="Suzuki H."/>
        </authorList>
    </citation>
    <scope>NUCLEOTIDE SEQUENCE [LARGE SCALE GENOMIC DNA]</scope>
    <source>
        <strain evidence="1 2">E1</strain>
    </source>
</reference>
<dbReference type="Proteomes" id="UP000024842">
    <property type="component" value="Unassembled WGS sequence"/>
</dbReference>